<feature type="chain" id="PRO_5008885669" evidence="2">
    <location>
        <begin position="23"/>
        <end position="240"/>
    </location>
</feature>
<feature type="region of interest" description="Disordered" evidence="1">
    <location>
        <begin position="135"/>
        <end position="155"/>
    </location>
</feature>
<dbReference type="RefSeq" id="WP_065546625.1">
    <property type="nucleotide sequence ID" value="NZ_CP016415.1"/>
</dbReference>
<keyword evidence="4" id="KW-1185">Reference proteome</keyword>
<feature type="signal peptide" evidence="2">
    <location>
        <begin position="1"/>
        <end position="22"/>
    </location>
</feature>
<keyword evidence="2" id="KW-0732">Signal</keyword>
<reference evidence="3 4" key="1">
    <citation type="submission" date="2016-07" db="EMBL/GenBank/DDBJ databases">
        <title>Genome sequencing of Vibrio scophthalmi strain VS-05, an isolated from Paralichthys olivaceus.</title>
        <authorList>
            <person name="Han H.-J."/>
        </authorList>
    </citation>
    <scope>NUCLEOTIDE SEQUENCE [LARGE SCALE GENOMIC DNA]</scope>
    <source>
        <strain evidence="3 4">VS-05</strain>
    </source>
</reference>
<sequence>MNKCCTAISVLLVSGFTSFCYAESDLVVFEFSPISSEQYQALVQNKVAYAQPKLVEIKDSKSAYAMLGKRINVTQEPVENADWIRETLNIYNTKGESLYQLEDFETCGFEAFYPQEQLLSFVCGHESDWLVSTLTGEEIEENPQDRETSPDGRHRISGYYNGQESSAFLQSYDEGQWRTPEVTIRLSPTVELKPEQEPYRQEWLFALMGEKHWLSNDRWIFYSHSYDQYFDMRMVDTQHD</sequence>
<dbReference type="AlphaFoldDB" id="A0A1C7FGE9"/>
<dbReference type="Proteomes" id="UP000092528">
    <property type="component" value="Chromosome 2"/>
</dbReference>
<dbReference type="GeneID" id="96874179"/>
<protein>
    <submittedName>
        <fullName evidence="3">Uncharacterized protein</fullName>
    </submittedName>
</protein>
<evidence type="ECO:0000313" key="4">
    <source>
        <dbReference type="Proteomes" id="UP000092528"/>
    </source>
</evidence>
<evidence type="ECO:0000313" key="3">
    <source>
        <dbReference type="EMBL" id="ANU39011.1"/>
    </source>
</evidence>
<accession>A0A1C7FGE9</accession>
<feature type="compositionally biased region" description="Basic and acidic residues" evidence="1">
    <location>
        <begin position="143"/>
        <end position="154"/>
    </location>
</feature>
<name>A0A1C7FGE9_9VIBR</name>
<dbReference type="STRING" id="45658.VSVS12_03270"/>
<dbReference type="EMBL" id="CP016415">
    <property type="protein sequence ID" value="ANU39011.1"/>
    <property type="molecule type" value="Genomic_DNA"/>
</dbReference>
<evidence type="ECO:0000256" key="1">
    <source>
        <dbReference type="SAM" id="MobiDB-lite"/>
    </source>
</evidence>
<organism evidence="3 4">
    <name type="scientific">Vibrio scophthalmi</name>
    <dbReference type="NCBI Taxonomy" id="45658"/>
    <lineage>
        <taxon>Bacteria</taxon>
        <taxon>Pseudomonadati</taxon>
        <taxon>Pseudomonadota</taxon>
        <taxon>Gammaproteobacteria</taxon>
        <taxon>Vibrionales</taxon>
        <taxon>Vibrionaceae</taxon>
        <taxon>Vibrio</taxon>
    </lineage>
</organism>
<gene>
    <name evidence="3" type="ORF">VSVS05_03975</name>
</gene>
<dbReference type="PATRIC" id="fig|45658.7.peg.3942"/>
<proteinExistence type="predicted"/>
<evidence type="ECO:0000256" key="2">
    <source>
        <dbReference type="SAM" id="SignalP"/>
    </source>
</evidence>